<keyword evidence="3" id="KW-1185">Reference proteome</keyword>
<evidence type="ECO:0000313" key="3">
    <source>
        <dbReference type="Proteomes" id="UP000825729"/>
    </source>
</evidence>
<evidence type="ECO:0000256" key="1">
    <source>
        <dbReference type="SAM" id="MobiDB-lite"/>
    </source>
</evidence>
<evidence type="ECO:0000313" key="2">
    <source>
        <dbReference type="EMBL" id="KAG9456479.1"/>
    </source>
</evidence>
<sequence>MAFPRRGPRTKAPFQILETDGCLISRPATGSPPLRVGSICLRGTAPAVWNPVSSSRCHDTSLTRSPAEARSKPPRSSARLCLAPTLHVGPWTHGVWGPSASLCGRRRALELLCLGIFTPARFRLLVRRPTFLSLLSPDIRDPALA</sequence>
<reference evidence="2 3" key="1">
    <citation type="submission" date="2021-07" db="EMBL/GenBank/DDBJ databases">
        <title>The Aristolochia fimbriata genome: insights into angiosperm evolution, floral development and chemical biosynthesis.</title>
        <authorList>
            <person name="Jiao Y."/>
        </authorList>
    </citation>
    <scope>NUCLEOTIDE SEQUENCE [LARGE SCALE GENOMIC DNA]</scope>
    <source>
        <strain evidence="2">IBCAS-2021</strain>
        <tissue evidence="2">Leaf</tissue>
    </source>
</reference>
<accession>A0AAV7F6C8</accession>
<protein>
    <submittedName>
        <fullName evidence="2">Uncharacterized protein</fullName>
    </submittedName>
</protein>
<feature type="region of interest" description="Disordered" evidence="1">
    <location>
        <begin position="53"/>
        <end position="74"/>
    </location>
</feature>
<proteinExistence type="predicted"/>
<organism evidence="2 3">
    <name type="scientific">Aristolochia fimbriata</name>
    <name type="common">White veined hardy Dutchman's pipe vine</name>
    <dbReference type="NCBI Taxonomy" id="158543"/>
    <lineage>
        <taxon>Eukaryota</taxon>
        <taxon>Viridiplantae</taxon>
        <taxon>Streptophyta</taxon>
        <taxon>Embryophyta</taxon>
        <taxon>Tracheophyta</taxon>
        <taxon>Spermatophyta</taxon>
        <taxon>Magnoliopsida</taxon>
        <taxon>Magnoliidae</taxon>
        <taxon>Piperales</taxon>
        <taxon>Aristolochiaceae</taxon>
        <taxon>Aristolochia</taxon>
    </lineage>
</organism>
<dbReference type="EMBL" id="JAINDJ010000002">
    <property type="protein sequence ID" value="KAG9456479.1"/>
    <property type="molecule type" value="Genomic_DNA"/>
</dbReference>
<dbReference type="Proteomes" id="UP000825729">
    <property type="component" value="Unassembled WGS sequence"/>
</dbReference>
<feature type="compositionally biased region" description="Basic and acidic residues" evidence="1">
    <location>
        <begin position="56"/>
        <end position="71"/>
    </location>
</feature>
<name>A0AAV7F6C8_ARIFI</name>
<comment type="caution">
    <text evidence="2">The sequence shown here is derived from an EMBL/GenBank/DDBJ whole genome shotgun (WGS) entry which is preliminary data.</text>
</comment>
<gene>
    <name evidence="2" type="ORF">H6P81_000987</name>
</gene>
<dbReference type="AlphaFoldDB" id="A0AAV7F6C8"/>